<dbReference type="InterPro" id="IPR007460">
    <property type="entry name" value="BrnT_toxin"/>
</dbReference>
<dbReference type="InterPro" id="IPR038573">
    <property type="entry name" value="BrnT_sf"/>
</dbReference>
<dbReference type="RefSeq" id="WP_007310689.1">
    <property type="nucleotide sequence ID" value="NZ_AESD01000367.1"/>
</dbReference>
<name>G5J4P8_CROWT</name>
<reference evidence="1 2" key="1">
    <citation type="journal article" date="2011" name="Front. Microbiol.">
        <title>Two Strains of Crocosphaera watsonii with Highly Conserved Genomes are Distinguished by Strain-Specific Features.</title>
        <authorList>
            <person name="Bench S.R."/>
            <person name="Ilikchyan I.N."/>
            <person name="Tripp H.J."/>
            <person name="Zehr J.P."/>
        </authorList>
    </citation>
    <scope>NUCLEOTIDE SEQUENCE [LARGE SCALE GENOMIC DNA]</scope>
    <source>
        <strain evidence="1 2">WH 0003</strain>
    </source>
</reference>
<accession>G5J4P8</accession>
<dbReference type="GeneID" id="88766135"/>
<dbReference type="Pfam" id="PF04365">
    <property type="entry name" value="BrnT_toxin"/>
    <property type="match status" value="1"/>
</dbReference>
<evidence type="ECO:0000313" key="2">
    <source>
        <dbReference type="Proteomes" id="UP000003477"/>
    </source>
</evidence>
<sequence length="97" mass="11385">MDIVYSLQGVKFEWNFNKAQINLEKHGVTFEEAAEVFFDPFYQIGDATANNEGREFILGYSLSYRLLLVVVLEKSQRNRIISARPATRQEKKLYEQY</sequence>
<dbReference type="PATRIC" id="fig|423471.3.peg.2318"/>
<dbReference type="Gene3D" id="3.10.450.530">
    <property type="entry name" value="Ribonuclease toxin, BrnT, of type II toxin-antitoxin system"/>
    <property type="match status" value="1"/>
</dbReference>
<protein>
    <recommendedName>
        <fullName evidence="3">BrnT family toxin</fullName>
    </recommendedName>
</protein>
<organism evidence="1 2">
    <name type="scientific">Crocosphaera watsonii WH 0003</name>
    <dbReference type="NCBI Taxonomy" id="423471"/>
    <lineage>
        <taxon>Bacteria</taxon>
        <taxon>Bacillati</taxon>
        <taxon>Cyanobacteriota</taxon>
        <taxon>Cyanophyceae</taxon>
        <taxon>Oscillatoriophycideae</taxon>
        <taxon>Chroococcales</taxon>
        <taxon>Aphanothecaceae</taxon>
        <taxon>Crocosphaera</taxon>
    </lineage>
</organism>
<comment type="caution">
    <text evidence="1">The sequence shown here is derived from an EMBL/GenBank/DDBJ whole genome shotgun (WGS) entry which is preliminary data.</text>
</comment>
<evidence type="ECO:0000313" key="1">
    <source>
        <dbReference type="EMBL" id="EHJ12839.1"/>
    </source>
</evidence>
<gene>
    <name evidence="1" type="ORF">CWATWH0003_2465</name>
</gene>
<dbReference type="Proteomes" id="UP000003477">
    <property type="component" value="Unassembled WGS sequence"/>
</dbReference>
<evidence type="ECO:0008006" key="3">
    <source>
        <dbReference type="Google" id="ProtNLM"/>
    </source>
</evidence>
<proteinExistence type="predicted"/>
<dbReference type="AlphaFoldDB" id="G5J4P8"/>
<dbReference type="EMBL" id="AESD01000367">
    <property type="protein sequence ID" value="EHJ12839.1"/>
    <property type="molecule type" value="Genomic_DNA"/>
</dbReference>